<keyword evidence="5 7" id="KW-1133">Transmembrane helix</keyword>
<comment type="caution">
    <text evidence="9">The sequence shown here is derived from an EMBL/GenBank/DDBJ whole genome shotgun (WGS) entry which is preliminary data.</text>
</comment>
<feature type="transmembrane region" description="Helical" evidence="7">
    <location>
        <begin position="217"/>
        <end position="241"/>
    </location>
</feature>
<dbReference type="Gene3D" id="1.10.3720.10">
    <property type="entry name" value="MetI-like"/>
    <property type="match status" value="1"/>
</dbReference>
<dbReference type="PANTHER" id="PTHR43005:SF1">
    <property type="entry name" value="SPERMIDINE_PUTRESCINE TRANSPORT SYSTEM PERMEASE PROTEIN"/>
    <property type="match status" value="1"/>
</dbReference>
<dbReference type="InterPro" id="IPR035906">
    <property type="entry name" value="MetI-like_sf"/>
</dbReference>
<organism evidence="9 10">
    <name type="scientific">Paenibacillus thalictri</name>
    <dbReference type="NCBI Taxonomy" id="2527873"/>
    <lineage>
        <taxon>Bacteria</taxon>
        <taxon>Bacillati</taxon>
        <taxon>Bacillota</taxon>
        <taxon>Bacilli</taxon>
        <taxon>Bacillales</taxon>
        <taxon>Paenibacillaceae</taxon>
        <taxon>Paenibacillus</taxon>
    </lineage>
</organism>
<dbReference type="InterPro" id="IPR000515">
    <property type="entry name" value="MetI-like"/>
</dbReference>
<dbReference type="PANTHER" id="PTHR43005">
    <property type="entry name" value="BLR7065 PROTEIN"/>
    <property type="match status" value="1"/>
</dbReference>
<feature type="transmembrane region" description="Helical" evidence="7">
    <location>
        <begin position="261"/>
        <end position="283"/>
    </location>
</feature>
<feature type="transmembrane region" description="Helical" evidence="7">
    <location>
        <begin position="155"/>
        <end position="176"/>
    </location>
</feature>
<name>A0A4Q9DQX8_9BACL</name>
<gene>
    <name evidence="9" type="ORF">EYB31_12490</name>
</gene>
<evidence type="ECO:0000256" key="1">
    <source>
        <dbReference type="ARBA" id="ARBA00004651"/>
    </source>
</evidence>
<dbReference type="EMBL" id="SIRE01000008">
    <property type="protein sequence ID" value="TBL79037.1"/>
    <property type="molecule type" value="Genomic_DNA"/>
</dbReference>
<dbReference type="GO" id="GO:0005886">
    <property type="term" value="C:plasma membrane"/>
    <property type="evidence" value="ECO:0007669"/>
    <property type="project" value="UniProtKB-SubCell"/>
</dbReference>
<dbReference type="Proteomes" id="UP000293142">
    <property type="component" value="Unassembled WGS sequence"/>
</dbReference>
<comment type="subcellular location">
    <subcellularLocation>
        <location evidence="1 7">Cell membrane</location>
        <topology evidence="1 7">Multi-pass membrane protein</topology>
    </subcellularLocation>
</comment>
<evidence type="ECO:0000256" key="2">
    <source>
        <dbReference type="ARBA" id="ARBA00022448"/>
    </source>
</evidence>
<keyword evidence="10" id="KW-1185">Reference proteome</keyword>
<dbReference type="OrthoDB" id="9809527at2"/>
<protein>
    <submittedName>
        <fullName evidence="9">Sugar ABC transporter permease</fullName>
    </submittedName>
</protein>
<dbReference type="RefSeq" id="WP_131013673.1">
    <property type="nucleotide sequence ID" value="NZ_SIRE01000008.1"/>
</dbReference>
<evidence type="ECO:0000256" key="3">
    <source>
        <dbReference type="ARBA" id="ARBA00022475"/>
    </source>
</evidence>
<reference evidence="9 10" key="1">
    <citation type="submission" date="2019-02" db="EMBL/GenBank/DDBJ databases">
        <title>Paenibacillus sp. nov., isolated from surface-sterilized tissue of Thalictrum simplex L.</title>
        <authorList>
            <person name="Tuo L."/>
        </authorList>
    </citation>
    <scope>NUCLEOTIDE SEQUENCE [LARGE SCALE GENOMIC DNA]</scope>
    <source>
        <strain evidence="9 10">N2SHLJ1</strain>
    </source>
</reference>
<dbReference type="PROSITE" id="PS50928">
    <property type="entry name" value="ABC_TM1"/>
    <property type="match status" value="1"/>
</dbReference>
<evidence type="ECO:0000256" key="4">
    <source>
        <dbReference type="ARBA" id="ARBA00022692"/>
    </source>
</evidence>
<evidence type="ECO:0000313" key="10">
    <source>
        <dbReference type="Proteomes" id="UP000293142"/>
    </source>
</evidence>
<keyword evidence="6 7" id="KW-0472">Membrane</keyword>
<accession>A0A4Q9DQX8</accession>
<keyword evidence="2 7" id="KW-0813">Transport</keyword>
<dbReference type="PROSITE" id="PS51257">
    <property type="entry name" value="PROKAR_LIPOPROTEIN"/>
    <property type="match status" value="1"/>
</dbReference>
<evidence type="ECO:0000259" key="8">
    <source>
        <dbReference type="PROSITE" id="PS50928"/>
    </source>
</evidence>
<dbReference type="SUPFAM" id="SSF161098">
    <property type="entry name" value="MetI-like"/>
    <property type="match status" value="1"/>
</dbReference>
<dbReference type="CDD" id="cd06261">
    <property type="entry name" value="TM_PBP2"/>
    <property type="match status" value="1"/>
</dbReference>
<dbReference type="GO" id="GO:0055085">
    <property type="term" value="P:transmembrane transport"/>
    <property type="evidence" value="ECO:0007669"/>
    <property type="project" value="InterPro"/>
</dbReference>
<dbReference type="Pfam" id="PF00528">
    <property type="entry name" value="BPD_transp_1"/>
    <property type="match status" value="1"/>
</dbReference>
<proteinExistence type="inferred from homology"/>
<keyword evidence="3" id="KW-1003">Cell membrane</keyword>
<comment type="similarity">
    <text evidence="7">Belongs to the binding-protein-dependent transport system permease family.</text>
</comment>
<keyword evidence="4 7" id="KW-0812">Transmembrane</keyword>
<feature type="domain" description="ABC transmembrane type-1" evidence="8">
    <location>
        <begin position="67"/>
        <end position="282"/>
    </location>
</feature>
<feature type="transmembrane region" description="Helical" evidence="7">
    <location>
        <begin position="12"/>
        <end position="33"/>
    </location>
</feature>
<sequence>MNKLSRNPGLFYVLPAVLAIACVMVFPLIYTFVVGFNKTDIYSDEWKFVGLTQYVELFHNPEFLSSIHHTFIWTVSSVTFQFLVGFMAAVIINQDFIKMKWLIRILLMIPWVLPSVISVNIWKWLYHPDFGYINYALKAMGIATSGINWVADERYAMLSAVIVNVWKMFPLVMLMIEASLQSVPNELKDAAKVDGATGIKEFFTVTVPHVASTCYTIILLLIIWTLNAFTFIFVLTGGGPANSTQVLSMFIYKTAFQNYDFGMAGAASVVLFIITAVLSVIYMKFVMKGGEKR</sequence>
<evidence type="ECO:0000313" key="9">
    <source>
        <dbReference type="EMBL" id="TBL79037.1"/>
    </source>
</evidence>
<evidence type="ECO:0000256" key="5">
    <source>
        <dbReference type="ARBA" id="ARBA00022989"/>
    </source>
</evidence>
<evidence type="ECO:0000256" key="7">
    <source>
        <dbReference type="RuleBase" id="RU363032"/>
    </source>
</evidence>
<feature type="transmembrane region" description="Helical" evidence="7">
    <location>
        <begin position="71"/>
        <end position="92"/>
    </location>
</feature>
<dbReference type="AlphaFoldDB" id="A0A4Q9DQX8"/>
<evidence type="ECO:0000256" key="6">
    <source>
        <dbReference type="ARBA" id="ARBA00023136"/>
    </source>
</evidence>
<feature type="transmembrane region" description="Helical" evidence="7">
    <location>
        <begin position="101"/>
        <end position="122"/>
    </location>
</feature>